<sequence length="143" mass="16065">MHHSCNLEYRVHGGMERIPLKLRERVAELVWWPLVVARGHGWKYGPLWSIAKIGSYGFYGHFGVQGIDGQNWLRWAQLWLGTHLALGARWLPPLAPFGLIGLGQKGPNWPTDQGPWTMNYGPRPVEAVGGLNGPKSPFRPKPP</sequence>
<proteinExistence type="predicted"/>
<keyword evidence="2" id="KW-1185">Reference proteome</keyword>
<dbReference type="EMBL" id="AVOT02142447">
    <property type="protein sequence ID" value="MBW0591305.1"/>
    <property type="molecule type" value="Genomic_DNA"/>
</dbReference>
<comment type="caution">
    <text evidence="1">The sequence shown here is derived from an EMBL/GenBank/DDBJ whole genome shotgun (WGS) entry which is preliminary data.</text>
</comment>
<accession>A0A9Q3QBI6</accession>
<organism evidence="1 2">
    <name type="scientific">Austropuccinia psidii MF-1</name>
    <dbReference type="NCBI Taxonomy" id="1389203"/>
    <lineage>
        <taxon>Eukaryota</taxon>
        <taxon>Fungi</taxon>
        <taxon>Dikarya</taxon>
        <taxon>Basidiomycota</taxon>
        <taxon>Pucciniomycotina</taxon>
        <taxon>Pucciniomycetes</taxon>
        <taxon>Pucciniales</taxon>
        <taxon>Sphaerophragmiaceae</taxon>
        <taxon>Austropuccinia</taxon>
    </lineage>
</organism>
<reference evidence="1" key="1">
    <citation type="submission" date="2021-03" db="EMBL/GenBank/DDBJ databases">
        <title>Draft genome sequence of rust myrtle Austropuccinia psidii MF-1, a brazilian biotype.</title>
        <authorList>
            <person name="Quecine M.C."/>
            <person name="Pachon D.M.R."/>
            <person name="Bonatelli M.L."/>
            <person name="Correr F.H."/>
            <person name="Franceschini L.M."/>
            <person name="Leite T.F."/>
            <person name="Margarido G.R.A."/>
            <person name="Almeida C.A."/>
            <person name="Ferrarezi J.A."/>
            <person name="Labate C.A."/>
        </authorList>
    </citation>
    <scope>NUCLEOTIDE SEQUENCE</scope>
    <source>
        <strain evidence="1">MF-1</strain>
    </source>
</reference>
<evidence type="ECO:0000313" key="2">
    <source>
        <dbReference type="Proteomes" id="UP000765509"/>
    </source>
</evidence>
<dbReference type="Proteomes" id="UP000765509">
    <property type="component" value="Unassembled WGS sequence"/>
</dbReference>
<evidence type="ECO:0000313" key="1">
    <source>
        <dbReference type="EMBL" id="MBW0591305.1"/>
    </source>
</evidence>
<gene>
    <name evidence="1" type="ORF">O181_131020</name>
</gene>
<dbReference type="AlphaFoldDB" id="A0A9Q3QBI6"/>
<protein>
    <submittedName>
        <fullName evidence="1">Uncharacterized protein</fullName>
    </submittedName>
</protein>
<name>A0A9Q3QBI6_9BASI</name>